<dbReference type="EMBL" id="CP007128">
    <property type="protein sequence ID" value="AHG90498.1"/>
    <property type="molecule type" value="Genomic_DNA"/>
</dbReference>
<dbReference type="STRING" id="861299.J421_2961"/>
<evidence type="ECO:0000313" key="4">
    <source>
        <dbReference type="Proteomes" id="UP000019151"/>
    </source>
</evidence>
<dbReference type="InParanoid" id="W0RM29"/>
<dbReference type="PANTHER" id="PTHR45228:SF8">
    <property type="entry name" value="TWO-COMPONENT RESPONSE REGULATOR-RELATED"/>
    <property type="match status" value="1"/>
</dbReference>
<dbReference type="KEGG" id="gba:J421_2961"/>
<dbReference type="Gene3D" id="1.10.3210.10">
    <property type="entry name" value="Hypothetical protein af1432"/>
    <property type="match status" value="1"/>
</dbReference>
<dbReference type="FunCoup" id="W0RM29">
    <property type="interactions" value="99"/>
</dbReference>
<dbReference type="CDD" id="cd17569">
    <property type="entry name" value="REC_HupR-like"/>
    <property type="match status" value="1"/>
</dbReference>
<reference evidence="3 4" key="1">
    <citation type="journal article" date="2014" name="Genome Announc.">
        <title>Genome Sequence and Methylome of Soil Bacterium Gemmatirosa kalamazoonensis KBS708T, a Member of the Rarely Cultivated Gemmatimonadetes Phylum.</title>
        <authorList>
            <person name="Debruyn J.M."/>
            <person name="Radosevich M."/>
            <person name="Wommack K.E."/>
            <person name="Polson S.W."/>
            <person name="Hauser L.J."/>
            <person name="Fawaz M.N."/>
            <person name="Korlach J."/>
            <person name="Tsai Y.C."/>
        </authorList>
    </citation>
    <scope>NUCLEOTIDE SEQUENCE [LARGE SCALE GENOMIC DNA]</scope>
    <source>
        <strain evidence="3 4">KBS708</strain>
    </source>
</reference>
<proteinExistence type="predicted"/>
<organism evidence="3 4">
    <name type="scientific">Gemmatirosa kalamazoonensis</name>
    <dbReference type="NCBI Taxonomy" id="861299"/>
    <lineage>
        <taxon>Bacteria</taxon>
        <taxon>Pseudomonadati</taxon>
        <taxon>Gemmatimonadota</taxon>
        <taxon>Gemmatimonadia</taxon>
        <taxon>Gemmatimonadales</taxon>
        <taxon>Gemmatimonadaceae</taxon>
        <taxon>Gemmatirosa</taxon>
    </lineage>
</organism>
<evidence type="ECO:0000256" key="1">
    <source>
        <dbReference type="PROSITE-ProRule" id="PRU00169"/>
    </source>
</evidence>
<dbReference type="PANTHER" id="PTHR45228">
    <property type="entry name" value="CYCLIC DI-GMP PHOSPHODIESTERASE TM_0186-RELATED"/>
    <property type="match status" value="1"/>
</dbReference>
<dbReference type="InterPro" id="IPR052020">
    <property type="entry name" value="Cyclic_di-GMP/3'3'-cGAMP_PDE"/>
</dbReference>
<evidence type="ECO:0000259" key="2">
    <source>
        <dbReference type="PROSITE" id="PS50110"/>
    </source>
</evidence>
<dbReference type="SUPFAM" id="SSF52172">
    <property type="entry name" value="CheY-like"/>
    <property type="match status" value="1"/>
</dbReference>
<dbReference type="HOGENOM" id="CLU_000445_92_10_0"/>
<dbReference type="Pfam" id="PF13487">
    <property type="entry name" value="HD_5"/>
    <property type="match status" value="1"/>
</dbReference>
<keyword evidence="4" id="KW-1185">Reference proteome</keyword>
<feature type="modified residue" description="4-aspartylphosphate" evidence="1">
    <location>
        <position position="59"/>
    </location>
</feature>
<dbReference type="Gene3D" id="3.40.50.2300">
    <property type="match status" value="1"/>
</dbReference>
<name>W0RM29_9BACT</name>
<dbReference type="InterPro" id="IPR001789">
    <property type="entry name" value="Sig_transdc_resp-reg_receiver"/>
</dbReference>
<dbReference type="PROSITE" id="PS50110">
    <property type="entry name" value="RESPONSE_REGULATORY"/>
    <property type="match status" value="1"/>
</dbReference>
<dbReference type="PATRIC" id="fig|861299.3.peg.3013"/>
<dbReference type="OrthoDB" id="9802066at2"/>
<dbReference type="Pfam" id="PF00072">
    <property type="entry name" value="Response_reg"/>
    <property type="match status" value="1"/>
</dbReference>
<keyword evidence="1" id="KW-0597">Phosphoprotein</keyword>
<dbReference type="AlphaFoldDB" id="W0RM29"/>
<dbReference type="SMART" id="SM00448">
    <property type="entry name" value="REC"/>
    <property type="match status" value="1"/>
</dbReference>
<dbReference type="eggNOG" id="COG3437">
    <property type="taxonomic scope" value="Bacteria"/>
</dbReference>
<evidence type="ECO:0000313" key="3">
    <source>
        <dbReference type="EMBL" id="AHG90498.1"/>
    </source>
</evidence>
<gene>
    <name evidence="3" type="ORF">J421_2961</name>
</gene>
<dbReference type="Proteomes" id="UP000019151">
    <property type="component" value="Chromosome"/>
</dbReference>
<accession>W0RM29</accession>
<protein>
    <submittedName>
        <fullName evidence="3">Response regulator receiver</fullName>
    </submittedName>
</protein>
<feature type="domain" description="Response regulatory" evidence="2">
    <location>
        <begin position="10"/>
        <end position="125"/>
    </location>
</feature>
<dbReference type="RefSeq" id="WP_025411968.1">
    <property type="nucleotide sequence ID" value="NZ_CP007128.1"/>
</dbReference>
<dbReference type="GO" id="GO:0000160">
    <property type="term" value="P:phosphorelay signal transduction system"/>
    <property type="evidence" value="ECO:0007669"/>
    <property type="project" value="InterPro"/>
</dbReference>
<dbReference type="InterPro" id="IPR011006">
    <property type="entry name" value="CheY-like_superfamily"/>
</dbReference>
<sequence>MTAPSEERPRVLVVDDEPSVTAAVARVLRRGFDVTPTHSADEGLALIRRGPSFAVVISDFQMPGMDGAAFLREVRRVAPDTARVLLTGRTDLAAAVAAVNQGQIFRYLAKPPSPDVLTTVVTAATEHHRLLRGERELLEQTLQGSLKALLSLMALAQPAALGRTSRIKSHVTAIAERLDVADRWSLEIAALLSQVGCVTLPDDTMQKLARGQALTPREQEQVDRLPGIAATLVAGIPRLEPVREILRFQNTHFDGAASPEPGVAGAAIPLGARVLKVVLDYDLLETQGMAADAALAALEARPGGYDPAVLAAGRQVWLPADPRPIVREMRLADVRPGMVFANDVVGSSGVLLVARGQEVTDALLERVRYDWRGWAHSQHVVMLERWT</sequence>